<dbReference type="InParanoid" id="D6RME4"/>
<evidence type="ECO:0000313" key="1">
    <source>
        <dbReference type="EMBL" id="EFI27997.1"/>
    </source>
</evidence>
<dbReference type="AlphaFoldDB" id="D6RME4"/>
<comment type="caution">
    <text evidence="1">The sequence shown here is derived from an EMBL/GenBank/DDBJ whole genome shotgun (WGS) entry which is preliminary data.</text>
</comment>
<sequence length="55" mass="6028">MTLTSGRWWFSYDPTWPIGGLTGKFGNLLPTVGNSQFQSKGSFQGSTGSETRELL</sequence>
<dbReference type="KEGG" id="cci:CC1G_14489"/>
<dbReference type="RefSeq" id="XP_002911491.1">
    <property type="nucleotide sequence ID" value="XM_002911445.1"/>
</dbReference>
<dbReference type="EMBL" id="AACS02000004">
    <property type="protein sequence ID" value="EFI27997.1"/>
    <property type="molecule type" value="Genomic_DNA"/>
</dbReference>
<dbReference type="VEuPathDB" id="FungiDB:CC1G_14489"/>
<organism evidence="1 2">
    <name type="scientific">Coprinopsis cinerea (strain Okayama-7 / 130 / ATCC MYA-4618 / FGSC 9003)</name>
    <name type="common">Inky cap fungus</name>
    <name type="synonym">Hormographiella aspergillata</name>
    <dbReference type="NCBI Taxonomy" id="240176"/>
    <lineage>
        <taxon>Eukaryota</taxon>
        <taxon>Fungi</taxon>
        <taxon>Dikarya</taxon>
        <taxon>Basidiomycota</taxon>
        <taxon>Agaricomycotina</taxon>
        <taxon>Agaricomycetes</taxon>
        <taxon>Agaricomycetidae</taxon>
        <taxon>Agaricales</taxon>
        <taxon>Agaricineae</taxon>
        <taxon>Psathyrellaceae</taxon>
        <taxon>Coprinopsis</taxon>
    </lineage>
</organism>
<gene>
    <name evidence="1" type="ORF">CC1G_14489</name>
</gene>
<dbReference type="Proteomes" id="UP000001861">
    <property type="component" value="Unassembled WGS sequence"/>
</dbReference>
<protein>
    <submittedName>
        <fullName evidence="1">Uncharacterized protein</fullName>
    </submittedName>
</protein>
<name>D6RME4_COPC7</name>
<accession>D6RME4</accession>
<proteinExistence type="predicted"/>
<reference evidence="1 2" key="1">
    <citation type="journal article" date="2010" name="Proc. Natl. Acad. Sci. U.S.A.">
        <title>Insights into evolution of multicellular fungi from the assembled chromosomes of the mushroom Coprinopsis cinerea (Coprinus cinereus).</title>
        <authorList>
            <person name="Stajich J.E."/>
            <person name="Wilke S.K."/>
            <person name="Ahren D."/>
            <person name="Au C.H."/>
            <person name="Birren B.W."/>
            <person name="Borodovsky M."/>
            <person name="Burns C."/>
            <person name="Canback B."/>
            <person name="Casselton L.A."/>
            <person name="Cheng C.K."/>
            <person name="Deng J."/>
            <person name="Dietrich F.S."/>
            <person name="Fargo D.C."/>
            <person name="Farman M.L."/>
            <person name="Gathman A.C."/>
            <person name="Goldberg J."/>
            <person name="Guigo R."/>
            <person name="Hoegger P.J."/>
            <person name="Hooker J.B."/>
            <person name="Huggins A."/>
            <person name="James T.Y."/>
            <person name="Kamada T."/>
            <person name="Kilaru S."/>
            <person name="Kodira C."/>
            <person name="Kues U."/>
            <person name="Kupfer D."/>
            <person name="Kwan H.S."/>
            <person name="Lomsadze A."/>
            <person name="Li W."/>
            <person name="Lilly W.W."/>
            <person name="Ma L.J."/>
            <person name="Mackey A.J."/>
            <person name="Manning G."/>
            <person name="Martin F."/>
            <person name="Muraguchi H."/>
            <person name="Natvig D.O."/>
            <person name="Palmerini H."/>
            <person name="Ramesh M.A."/>
            <person name="Rehmeyer C.J."/>
            <person name="Roe B.A."/>
            <person name="Shenoy N."/>
            <person name="Stanke M."/>
            <person name="Ter-Hovhannisyan V."/>
            <person name="Tunlid A."/>
            <person name="Velagapudi R."/>
            <person name="Vision T.J."/>
            <person name="Zeng Q."/>
            <person name="Zolan M.E."/>
            <person name="Pukkila P.J."/>
        </authorList>
    </citation>
    <scope>NUCLEOTIDE SEQUENCE [LARGE SCALE GENOMIC DNA]</scope>
    <source>
        <strain evidence="2">Okayama-7 / 130 / ATCC MYA-4618 / FGSC 9003</strain>
    </source>
</reference>
<dbReference type="HOGENOM" id="CLU_3032270_0_0_1"/>
<dbReference type="GeneID" id="9378861"/>
<evidence type="ECO:0000313" key="2">
    <source>
        <dbReference type="Proteomes" id="UP000001861"/>
    </source>
</evidence>
<keyword evidence="2" id="KW-1185">Reference proteome</keyword>